<organism evidence="10 11">
    <name type="scientific">Streptosporangium fragile</name>
    <dbReference type="NCBI Taxonomy" id="46186"/>
    <lineage>
        <taxon>Bacteria</taxon>
        <taxon>Bacillati</taxon>
        <taxon>Actinomycetota</taxon>
        <taxon>Actinomycetes</taxon>
        <taxon>Streptosporangiales</taxon>
        <taxon>Streptosporangiaceae</taxon>
        <taxon>Streptosporangium</taxon>
    </lineage>
</organism>
<dbReference type="PIRSF" id="PIRSF001084">
    <property type="entry name" value="B-galactosidase"/>
    <property type="match status" value="1"/>
</dbReference>
<evidence type="ECO:0000259" key="9">
    <source>
        <dbReference type="Pfam" id="PF08533"/>
    </source>
</evidence>
<sequence length="683" mass="75281">MPHRWIRWPRPAGLAYGADYNPEQWPEEVWHEDVRLMREAGVNLVSVGIFSWARLQPTPTTWEFGWLDRVLDLLHEGGISVDLATATASPPPWLTRAHPEVLPIDREGRRLHHGGRQAWCPSSPIYREHSLRLTEEIATRYGGHPALVLWHVSNELGCHNARCYCDVSAAAFRGWLRERHGTLDALNAAWGTDFWSQVYSDWEEILPPRLAASFVNPSQQLDFARFSSDALRDQLRAERDVLRRITPDVPVTTNFMIMGETRNMNYASWAGDVDLVSNDHYPEGARACPEGARARPEVELAFSADLTRGVAGGEPWLLMEHATSAVNWQPVNVATPPGGMRLGSLAHVARGADGVCFFQWRASRAGAEKYHSGMLPHAGTRSKIWRDVVGLGRDLAALAEVAGSRVVSEVALLFDWESWWASELDSHPSDRLRYREIALGWYEALWQAGVQVDVVPPGTDLAGYRLVLAPTLHLTTDETGRRLAAYVEAGGHLLTTYFSGIVDENDHIRLGGYPGAFRDLLGVRVEEFFPLLPGVTTAVRTDAAGPGWTAADWTELLELDTATAVARYADGPLAGVPAVTVNRYGAGRAWYVATQLAPEAMAALLVRVRAEAGATPAADAAPGLELVRRSGPEAEFLFALNHSDAPARLRAGGTDLLTGTEHAPEGWIEVPPRDLVVLRTRRP</sequence>
<comment type="catalytic activity">
    <reaction evidence="1 6">
        <text>Hydrolysis of terminal non-reducing beta-D-galactose residues in beta-D-galactosides.</text>
        <dbReference type="EC" id="3.2.1.23"/>
    </reaction>
</comment>
<dbReference type="InterPro" id="IPR013780">
    <property type="entry name" value="Glyco_hydro_b"/>
</dbReference>
<dbReference type="PANTHER" id="PTHR36447:SF1">
    <property type="entry name" value="BETA-GALACTOSIDASE GANA"/>
    <property type="match status" value="1"/>
</dbReference>
<dbReference type="Proteomes" id="UP001500831">
    <property type="component" value="Unassembled WGS sequence"/>
</dbReference>
<reference evidence="11" key="1">
    <citation type="journal article" date="2019" name="Int. J. Syst. Evol. Microbiol.">
        <title>The Global Catalogue of Microorganisms (GCM) 10K type strain sequencing project: providing services to taxonomists for standard genome sequencing and annotation.</title>
        <authorList>
            <consortium name="The Broad Institute Genomics Platform"/>
            <consortium name="The Broad Institute Genome Sequencing Center for Infectious Disease"/>
            <person name="Wu L."/>
            <person name="Ma J."/>
        </authorList>
    </citation>
    <scope>NUCLEOTIDE SEQUENCE [LARGE SCALE GENOMIC DNA]</scope>
    <source>
        <strain evidence="11">JCM 6242</strain>
    </source>
</reference>
<dbReference type="RefSeq" id="WP_344971327.1">
    <property type="nucleotide sequence ID" value="NZ_BAAAVI010000017.1"/>
</dbReference>
<feature type="domain" description="Glycoside hydrolase family 42 N-terminal" evidence="7">
    <location>
        <begin position="19"/>
        <end position="397"/>
    </location>
</feature>
<dbReference type="EC" id="3.2.1.23" evidence="3 6"/>
<dbReference type="Pfam" id="PF02449">
    <property type="entry name" value="Glyco_hydro_42"/>
    <property type="match status" value="1"/>
</dbReference>
<dbReference type="Gene3D" id="3.40.50.880">
    <property type="match status" value="1"/>
</dbReference>
<evidence type="ECO:0000256" key="3">
    <source>
        <dbReference type="ARBA" id="ARBA00012756"/>
    </source>
</evidence>
<protein>
    <recommendedName>
        <fullName evidence="3 6">Beta-galactosidase</fullName>
        <shortName evidence="6">Beta-gal</shortName>
        <ecNumber evidence="3 6">3.2.1.23</ecNumber>
    </recommendedName>
</protein>
<evidence type="ECO:0000256" key="4">
    <source>
        <dbReference type="ARBA" id="ARBA00022801"/>
    </source>
</evidence>
<dbReference type="Pfam" id="PF08533">
    <property type="entry name" value="Glyco_hydro_42C"/>
    <property type="match status" value="1"/>
</dbReference>
<comment type="caution">
    <text evidence="10">The sequence shown here is derived from an EMBL/GenBank/DDBJ whole genome shotgun (WGS) entry which is preliminary data.</text>
</comment>
<feature type="domain" description="Beta-galactosidase trimerisation" evidence="8">
    <location>
        <begin position="409"/>
        <end position="612"/>
    </location>
</feature>
<dbReference type="InterPro" id="IPR013738">
    <property type="entry name" value="Beta_galactosidase_Trimer"/>
</dbReference>
<dbReference type="Pfam" id="PF08532">
    <property type="entry name" value="Glyco_hydro_42M"/>
    <property type="match status" value="1"/>
</dbReference>
<dbReference type="CDD" id="cd03143">
    <property type="entry name" value="A4_beta-galactosidase_middle_domain"/>
    <property type="match status" value="1"/>
</dbReference>
<dbReference type="InterPro" id="IPR003476">
    <property type="entry name" value="Glyco_hydro_42"/>
</dbReference>
<dbReference type="InterPro" id="IPR013739">
    <property type="entry name" value="Beta_galactosidase_C"/>
</dbReference>
<evidence type="ECO:0000259" key="7">
    <source>
        <dbReference type="Pfam" id="PF02449"/>
    </source>
</evidence>
<feature type="domain" description="Beta-galactosidase C-terminal" evidence="9">
    <location>
        <begin position="623"/>
        <end position="679"/>
    </location>
</feature>
<evidence type="ECO:0000256" key="2">
    <source>
        <dbReference type="ARBA" id="ARBA00005940"/>
    </source>
</evidence>
<evidence type="ECO:0000256" key="6">
    <source>
        <dbReference type="PIRNR" id="PIRNR001084"/>
    </source>
</evidence>
<proteinExistence type="inferred from homology"/>
<dbReference type="InterPro" id="IPR013529">
    <property type="entry name" value="Glyco_hydro_42_N"/>
</dbReference>
<evidence type="ECO:0000313" key="10">
    <source>
        <dbReference type="EMBL" id="GAA2868601.1"/>
    </source>
</evidence>
<keyword evidence="4 6" id="KW-0378">Hydrolase</keyword>
<dbReference type="Gene3D" id="2.60.40.1180">
    <property type="entry name" value="Golgi alpha-mannosidase II"/>
    <property type="match status" value="1"/>
</dbReference>
<evidence type="ECO:0000256" key="5">
    <source>
        <dbReference type="ARBA" id="ARBA00023295"/>
    </source>
</evidence>
<dbReference type="EMBL" id="BAAAVI010000017">
    <property type="protein sequence ID" value="GAA2868601.1"/>
    <property type="molecule type" value="Genomic_DNA"/>
</dbReference>
<name>A0ABP6IC97_9ACTN</name>
<dbReference type="PANTHER" id="PTHR36447">
    <property type="entry name" value="BETA-GALACTOSIDASE GANA"/>
    <property type="match status" value="1"/>
</dbReference>
<dbReference type="InterPro" id="IPR017853">
    <property type="entry name" value="GH"/>
</dbReference>
<dbReference type="SUPFAM" id="SSF52317">
    <property type="entry name" value="Class I glutamine amidotransferase-like"/>
    <property type="match status" value="1"/>
</dbReference>
<dbReference type="Gene3D" id="3.20.20.80">
    <property type="entry name" value="Glycosidases"/>
    <property type="match status" value="1"/>
</dbReference>
<evidence type="ECO:0000256" key="1">
    <source>
        <dbReference type="ARBA" id="ARBA00001412"/>
    </source>
</evidence>
<dbReference type="SUPFAM" id="SSF51445">
    <property type="entry name" value="(Trans)glycosidases"/>
    <property type="match status" value="1"/>
</dbReference>
<comment type="similarity">
    <text evidence="2 6">Belongs to the glycosyl hydrolase 42 family.</text>
</comment>
<dbReference type="InterPro" id="IPR029062">
    <property type="entry name" value="Class_I_gatase-like"/>
</dbReference>
<gene>
    <name evidence="10" type="ORF">GCM10010517_28440</name>
</gene>
<keyword evidence="5 6" id="KW-0326">Glycosidase</keyword>
<keyword evidence="11" id="KW-1185">Reference proteome</keyword>
<evidence type="ECO:0000259" key="8">
    <source>
        <dbReference type="Pfam" id="PF08532"/>
    </source>
</evidence>
<accession>A0ABP6IC97</accession>
<evidence type="ECO:0000313" key="11">
    <source>
        <dbReference type="Proteomes" id="UP001500831"/>
    </source>
</evidence>